<evidence type="ECO:0000313" key="4">
    <source>
        <dbReference type="EMBL" id="RMA80998.1"/>
    </source>
</evidence>
<evidence type="ECO:0000313" key="5">
    <source>
        <dbReference type="Proteomes" id="UP000267187"/>
    </source>
</evidence>
<dbReference type="SUPFAM" id="SSF55785">
    <property type="entry name" value="PYP-like sensor domain (PAS domain)"/>
    <property type="match status" value="1"/>
</dbReference>
<dbReference type="InterPro" id="IPR029787">
    <property type="entry name" value="Nucleotide_cyclase"/>
</dbReference>
<dbReference type="InterPro" id="IPR013656">
    <property type="entry name" value="PAS_4"/>
</dbReference>
<dbReference type="Gene3D" id="3.30.450.20">
    <property type="entry name" value="PAS domain"/>
    <property type="match status" value="1"/>
</dbReference>
<dbReference type="GO" id="GO:0043709">
    <property type="term" value="P:cell adhesion involved in single-species biofilm formation"/>
    <property type="evidence" value="ECO:0007669"/>
    <property type="project" value="TreeGrafter"/>
</dbReference>
<dbReference type="FunFam" id="3.30.70.270:FF:000001">
    <property type="entry name" value="Diguanylate cyclase domain protein"/>
    <property type="match status" value="1"/>
</dbReference>
<dbReference type="NCBIfam" id="TIGR00254">
    <property type="entry name" value="GGDEF"/>
    <property type="match status" value="1"/>
</dbReference>
<evidence type="ECO:0000256" key="2">
    <source>
        <dbReference type="ARBA" id="ARBA00012528"/>
    </source>
</evidence>
<dbReference type="Proteomes" id="UP000267187">
    <property type="component" value="Unassembled WGS sequence"/>
</dbReference>
<accession>A0A3M0AE12</accession>
<dbReference type="SMART" id="SM00065">
    <property type="entry name" value="GAF"/>
    <property type="match status" value="1"/>
</dbReference>
<reference evidence="4 5" key="1">
    <citation type="submission" date="2018-10" db="EMBL/GenBank/DDBJ databases">
        <title>Genomic Encyclopedia of Type Strains, Phase IV (KMG-IV): sequencing the most valuable type-strain genomes for metagenomic binning, comparative biology and taxonomic classification.</title>
        <authorList>
            <person name="Goeker M."/>
        </authorList>
    </citation>
    <scope>NUCLEOTIDE SEQUENCE [LARGE SCALE GENOMIC DNA]</scope>
    <source>
        <strain evidence="4 5">DSM 25080</strain>
    </source>
</reference>
<dbReference type="OrthoDB" id="9812260at2"/>
<dbReference type="EMBL" id="REFJ01000002">
    <property type="protein sequence ID" value="RMA80998.1"/>
    <property type="molecule type" value="Genomic_DNA"/>
</dbReference>
<keyword evidence="5" id="KW-1185">Reference proteome</keyword>
<comment type="caution">
    <text evidence="4">The sequence shown here is derived from an EMBL/GenBank/DDBJ whole genome shotgun (WGS) entry which is preliminary data.</text>
</comment>
<dbReference type="Gene3D" id="3.30.70.270">
    <property type="match status" value="1"/>
</dbReference>
<dbReference type="InterPro" id="IPR000160">
    <property type="entry name" value="GGDEF_dom"/>
</dbReference>
<dbReference type="Pfam" id="PF08448">
    <property type="entry name" value="PAS_4"/>
    <property type="match status" value="1"/>
</dbReference>
<dbReference type="EC" id="2.7.7.65" evidence="2"/>
<evidence type="ECO:0000256" key="1">
    <source>
        <dbReference type="ARBA" id="ARBA00001946"/>
    </source>
</evidence>
<dbReference type="Pfam" id="PF00990">
    <property type="entry name" value="GGDEF"/>
    <property type="match status" value="1"/>
</dbReference>
<dbReference type="InterPro" id="IPR043128">
    <property type="entry name" value="Rev_trsase/Diguanyl_cyclase"/>
</dbReference>
<dbReference type="Gene3D" id="3.30.450.40">
    <property type="match status" value="1"/>
</dbReference>
<dbReference type="NCBIfam" id="TIGR00229">
    <property type="entry name" value="sensory_box"/>
    <property type="match status" value="1"/>
</dbReference>
<gene>
    <name evidence="4" type="ORF">DFR27_0788</name>
</gene>
<name>A0A3M0AE12_9GAMM</name>
<dbReference type="PANTHER" id="PTHR45138:SF24">
    <property type="entry name" value="DIGUANYLATE CYCLASE DGCC-RELATED"/>
    <property type="match status" value="1"/>
</dbReference>
<proteinExistence type="predicted"/>
<comment type="cofactor">
    <cofactor evidence="1">
        <name>Mg(2+)</name>
        <dbReference type="ChEBI" id="CHEBI:18420"/>
    </cofactor>
</comment>
<dbReference type="GO" id="GO:0005886">
    <property type="term" value="C:plasma membrane"/>
    <property type="evidence" value="ECO:0007669"/>
    <property type="project" value="TreeGrafter"/>
</dbReference>
<dbReference type="SUPFAM" id="SSF55781">
    <property type="entry name" value="GAF domain-like"/>
    <property type="match status" value="1"/>
</dbReference>
<dbReference type="InterPro" id="IPR000014">
    <property type="entry name" value="PAS"/>
</dbReference>
<dbReference type="SMART" id="SM00267">
    <property type="entry name" value="GGDEF"/>
    <property type="match status" value="1"/>
</dbReference>
<dbReference type="SUPFAM" id="SSF55073">
    <property type="entry name" value="Nucleotide cyclase"/>
    <property type="match status" value="1"/>
</dbReference>
<feature type="domain" description="GGDEF" evidence="3">
    <location>
        <begin position="361"/>
        <end position="496"/>
    </location>
</feature>
<dbReference type="Pfam" id="PF13185">
    <property type="entry name" value="GAF_2"/>
    <property type="match status" value="1"/>
</dbReference>
<dbReference type="InterPro" id="IPR003018">
    <property type="entry name" value="GAF"/>
</dbReference>
<organism evidence="4 5">
    <name type="scientific">Umboniibacter marinipuniceus</name>
    <dbReference type="NCBI Taxonomy" id="569599"/>
    <lineage>
        <taxon>Bacteria</taxon>
        <taxon>Pseudomonadati</taxon>
        <taxon>Pseudomonadota</taxon>
        <taxon>Gammaproteobacteria</taxon>
        <taxon>Cellvibrionales</taxon>
        <taxon>Cellvibrionaceae</taxon>
        <taxon>Umboniibacter</taxon>
    </lineage>
</organism>
<protein>
    <recommendedName>
        <fullName evidence="2">diguanylate cyclase</fullName>
        <ecNumber evidence="2">2.7.7.65</ecNumber>
    </recommendedName>
</protein>
<dbReference type="InterPro" id="IPR029016">
    <property type="entry name" value="GAF-like_dom_sf"/>
</dbReference>
<dbReference type="RefSeq" id="WP_121876167.1">
    <property type="nucleotide sequence ID" value="NZ_REFJ01000002.1"/>
</dbReference>
<dbReference type="PANTHER" id="PTHR45138">
    <property type="entry name" value="REGULATORY COMPONENTS OF SENSORY TRANSDUCTION SYSTEM"/>
    <property type="match status" value="1"/>
</dbReference>
<dbReference type="GO" id="GO:1902201">
    <property type="term" value="P:negative regulation of bacterial-type flagellum-dependent cell motility"/>
    <property type="evidence" value="ECO:0007669"/>
    <property type="project" value="TreeGrafter"/>
</dbReference>
<evidence type="ECO:0000259" key="3">
    <source>
        <dbReference type="PROSITE" id="PS50887"/>
    </source>
</evidence>
<dbReference type="InterPro" id="IPR035965">
    <property type="entry name" value="PAS-like_dom_sf"/>
</dbReference>
<dbReference type="SMART" id="SM00091">
    <property type="entry name" value="PAS"/>
    <property type="match status" value="1"/>
</dbReference>
<dbReference type="InterPro" id="IPR050469">
    <property type="entry name" value="Diguanylate_Cyclase"/>
</dbReference>
<dbReference type="AlphaFoldDB" id="A0A3M0AE12"/>
<dbReference type="CDD" id="cd01949">
    <property type="entry name" value="GGDEF"/>
    <property type="match status" value="1"/>
</dbReference>
<sequence>MNKQQWDSFDHSLLSSVLTIQQSFIGQLDLKSAFSRILSELLTLTGSDYGFIGEIHHDPSPYMIAHALTDVSWDSDSKAFYEQQMAKGFEFRNLNTLFGVSLITQELVISNDPAADPRSGGLPRGHPRMASYLGLPIIHDGKMLGLIGLANRPGGYTSQLAALLEPITFTCATMVNAFRQQQQKQQIEAELLANNQLLDAILLNVRDGIVLADYQGVIEIANAAAAELLCTDAEALTDSHLQDYLNAEGSRLFAAKLKRFLLTGDSDEFSSHINIQPKHRSKGSPQFLELGVSELKLANRKLFVINLHDVSARREQESKLEQANISLRELAETDDLTELSNRRAFDSLLEDNFSKCKRLDLPLMMAIVDIDHFKEYNDHYGHPQGDEALRSLAKIFKSKLKRCVDSCARVGGEEFAILVAGGNRDDFNGLLKSVNKALTKLAIEHRASPFNKLTISIGCSELTRKMTAPAELYQAADNALYEAKNAGRNQRIWHPTNATN</sequence>
<dbReference type="PROSITE" id="PS50887">
    <property type="entry name" value="GGDEF"/>
    <property type="match status" value="1"/>
</dbReference>
<dbReference type="GO" id="GO:0052621">
    <property type="term" value="F:diguanylate cyclase activity"/>
    <property type="evidence" value="ECO:0007669"/>
    <property type="project" value="UniProtKB-EC"/>
</dbReference>